<proteinExistence type="predicted"/>
<comment type="caution">
    <text evidence="1">The sequence shown here is derived from an EMBL/GenBank/DDBJ whole genome shotgun (WGS) entry which is preliminary data.</text>
</comment>
<gene>
    <name evidence="1" type="ORF">JOQ06_019664</name>
</gene>
<name>A0AAD6FWB5_9TELE</name>
<accession>A0AAD6FWB5</accession>
<sequence>MIDSACQTDPPKYRTVRTQLSSRTLDSHRSTAVQAQILCRSVGVETLPLEVPVPFLTSTPLKRPPKRPCVDLEEEYEDPFEGSSSLVFSEGQDTTYDPAESITNATETTAMSGQEQNPPQTINTYIVYETCLMDLFESCPVCKRVCDVQTRRIGTFISVQQLCPHCQFTRNWNSQPVLGSTPVGNLQLSVATYVNGASFYKLSKVFKAMNMQLVDSPGHSAKFGSYTMMDLKNNKVVDLQLVQSNEVGGSYHMELEGLKRSLELLKERGVTLDCIVTDRHLQIQKFLRESSITQFFDVWHIEK</sequence>
<dbReference type="Proteomes" id="UP001219934">
    <property type="component" value="Unassembled WGS sequence"/>
</dbReference>
<organism evidence="1 2">
    <name type="scientific">Pogonophryne albipinna</name>
    <dbReference type="NCBI Taxonomy" id="1090488"/>
    <lineage>
        <taxon>Eukaryota</taxon>
        <taxon>Metazoa</taxon>
        <taxon>Chordata</taxon>
        <taxon>Craniata</taxon>
        <taxon>Vertebrata</taxon>
        <taxon>Euteleostomi</taxon>
        <taxon>Actinopterygii</taxon>
        <taxon>Neopterygii</taxon>
        <taxon>Teleostei</taxon>
        <taxon>Neoteleostei</taxon>
        <taxon>Acanthomorphata</taxon>
        <taxon>Eupercaria</taxon>
        <taxon>Perciformes</taxon>
        <taxon>Notothenioidei</taxon>
        <taxon>Pogonophryne</taxon>
    </lineage>
</organism>
<evidence type="ECO:0000313" key="2">
    <source>
        <dbReference type="Proteomes" id="UP001219934"/>
    </source>
</evidence>
<dbReference type="AlphaFoldDB" id="A0AAD6FWB5"/>
<keyword evidence="2" id="KW-1185">Reference proteome</keyword>
<dbReference type="PANTHER" id="PTHR31751">
    <property type="entry name" value="SI:CH211-108C17.2-RELATED-RELATED"/>
    <property type="match status" value="1"/>
</dbReference>
<protein>
    <submittedName>
        <fullName evidence="1">Uncharacterized protein</fullName>
    </submittedName>
</protein>
<feature type="non-terminal residue" evidence="1">
    <location>
        <position position="303"/>
    </location>
</feature>
<reference evidence="1" key="1">
    <citation type="submission" date="2022-11" db="EMBL/GenBank/DDBJ databases">
        <title>Chromosome-level genome of Pogonophryne albipinna.</title>
        <authorList>
            <person name="Jo E."/>
        </authorList>
    </citation>
    <scope>NUCLEOTIDE SEQUENCE</scope>
    <source>
        <strain evidence="1">SGF0006</strain>
        <tissue evidence="1">Muscle</tissue>
    </source>
</reference>
<dbReference type="EMBL" id="JAPTMU010000001">
    <property type="protein sequence ID" value="KAJ4948124.1"/>
    <property type="molecule type" value="Genomic_DNA"/>
</dbReference>
<evidence type="ECO:0000313" key="1">
    <source>
        <dbReference type="EMBL" id="KAJ4948124.1"/>
    </source>
</evidence>
<dbReference type="PANTHER" id="PTHR31751:SF44">
    <property type="entry name" value="SI:CH211-211K8.4-RELATED"/>
    <property type="match status" value="1"/>
</dbReference>